<dbReference type="RefSeq" id="WP_247992952.1">
    <property type="nucleotide sequence ID" value="NZ_CP096019.1"/>
</dbReference>
<accession>A0A8U0A2R8</accession>
<dbReference type="GeneID" id="71928368"/>
<dbReference type="AlphaFoldDB" id="A0A8U0A2R8"/>
<evidence type="ECO:0000313" key="2">
    <source>
        <dbReference type="Proteomes" id="UP000831768"/>
    </source>
</evidence>
<sequence length="192" mass="21530">MTTVEVDDERVGHVADTGVFVWIGGPQPDRPGPSKFETFKQLAATEGIVFTISQQAHEELTENTDSDYEMRGSFIETAIEDGWVTVAEPLDFTIGPVSTVLNRAEQLITQRDKHHQTAADARADASLLAIATQLIETEQTDQCIIYTTDKAQSETAMDLLGERYDDRIVVEYCVPHLDNGIAVEEFRRLWRE</sequence>
<dbReference type="Pfam" id="PF26425">
    <property type="entry name" value="PIN_halo"/>
    <property type="match status" value="1"/>
</dbReference>
<dbReference type="EMBL" id="CP096019">
    <property type="protein sequence ID" value="UPM42277.1"/>
    <property type="molecule type" value="Genomic_DNA"/>
</dbReference>
<dbReference type="InterPro" id="IPR058703">
    <property type="entry name" value="PIN-containing"/>
</dbReference>
<reference evidence="1" key="1">
    <citation type="submission" date="2022-04" db="EMBL/GenBank/DDBJ databases">
        <title>Halocatena sp. nov., isolated from a salt lake.</title>
        <authorList>
            <person name="Cui H.-L."/>
        </authorList>
    </citation>
    <scope>NUCLEOTIDE SEQUENCE</scope>
    <source>
        <strain evidence="1">AD-1</strain>
    </source>
</reference>
<gene>
    <name evidence="1" type="ORF">MW046_09935</name>
</gene>
<proteinExistence type="predicted"/>
<dbReference type="Proteomes" id="UP000831768">
    <property type="component" value="Chromosome"/>
</dbReference>
<evidence type="ECO:0000313" key="1">
    <source>
        <dbReference type="EMBL" id="UPM42277.1"/>
    </source>
</evidence>
<name>A0A8U0A2R8_9EURY</name>
<organism evidence="1 2">
    <name type="scientific">Halocatena salina</name>
    <dbReference type="NCBI Taxonomy" id="2934340"/>
    <lineage>
        <taxon>Archaea</taxon>
        <taxon>Methanobacteriati</taxon>
        <taxon>Methanobacteriota</taxon>
        <taxon>Stenosarchaea group</taxon>
        <taxon>Halobacteria</taxon>
        <taxon>Halobacteriales</taxon>
        <taxon>Natronomonadaceae</taxon>
        <taxon>Halocatena</taxon>
    </lineage>
</organism>
<keyword evidence="2" id="KW-1185">Reference proteome</keyword>
<protein>
    <submittedName>
        <fullName evidence="1">Uncharacterized protein</fullName>
    </submittedName>
</protein>
<dbReference type="KEGG" id="haad:MW046_09935"/>